<dbReference type="AlphaFoldDB" id="A0A9N8D5M3"/>
<evidence type="ECO:0000313" key="2">
    <source>
        <dbReference type="Proteomes" id="UP000834611"/>
    </source>
</evidence>
<evidence type="ECO:0000313" key="1">
    <source>
        <dbReference type="EMBL" id="CAB5709390.1"/>
    </source>
</evidence>
<sequence>MKFKVGDKVSHVYFGNGHVSDSNHEHKRLCIIFDGGLVVVCSIYNLELINETSSSNDDASIN</sequence>
<dbReference type="Proteomes" id="UP000834611">
    <property type="component" value="Unassembled WGS sequence"/>
</dbReference>
<dbReference type="EMBL" id="CAHPSF010000011">
    <property type="protein sequence ID" value="CAB5709390.1"/>
    <property type="molecule type" value="Genomic_DNA"/>
</dbReference>
<reference evidence="1" key="1">
    <citation type="submission" date="2020-05" db="EMBL/GenBank/DDBJ databases">
        <authorList>
            <person name="Delgado-Blas J."/>
        </authorList>
    </citation>
    <scope>NUCLEOTIDE SEQUENCE</scope>
    <source>
        <strain evidence="1">BB1453</strain>
    </source>
</reference>
<organism evidence="1 2">
    <name type="scientific">Providencia rettgeri</name>
    <dbReference type="NCBI Taxonomy" id="587"/>
    <lineage>
        <taxon>Bacteria</taxon>
        <taxon>Pseudomonadati</taxon>
        <taxon>Pseudomonadota</taxon>
        <taxon>Gammaproteobacteria</taxon>
        <taxon>Enterobacterales</taxon>
        <taxon>Morganellaceae</taxon>
        <taxon>Providencia</taxon>
    </lineage>
</organism>
<proteinExistence type="predicted"/>
<accession>A0A9N8D5M3</accession>
<name>A0A9N8D5M3_PRORE</name>
<protein>
    <submittedName>
        <fullName evidence="1">Uncharacterized protein</fullName>
    </submittedName>
</protein>
<gene>
    <name evidence="1" type="ORF">GHA_03417</name>
</gene>
<comment type="caution">
    <text evidence="1">The sequence shown here is derived from an EMBL/GenBank/DDBJ whole genome shotgun (WGS) entry which is preliminary data.</text>
</comment>